<proteinExistence type="predicted"/>
<feature type="compositionally biased region" description="Polar residues" evidence="1">
    <location>
        <begin position="49"/>
        <end position="65"/>
    </location>
</feature>
<accession>A0A093VH98</accession>
<reference evidence="2" key="2">
    <citation type="journal article" date="2014" name="PLoS Genet.">
        <title>Signature gene expression reveals novel clues to the molecular mechanisms of dimorphic transition in Penicillium marneffei.</title>
        <authorList>
            <person name="Yang E."/>
            <person name="Wang G."/>
            <person name="Cai J."/>
            <person name="Woo P.C."/>
            <person name="Lau S.K."/>
            <person name="Yuen K.-Y."/>
            <person name="Chow W.-N."/>
            <person name="Lin X."/>
        </authorList>
    </citation>
    <scope>NUCLEOTIDE SEQUENCE</scope>
    <source>
        <strain evidence="2">PM1</strain>
    </source>
</reference>
<dbReference type="HOGENOM" id="CLU_152048_0_0_1"/>
<feature type="compositionally biased region" description="Low complexity" evidence="1">
    <location>
        <begin position="30"/>
        <end position="44"/>
    </location>
</feature>
<name>A0A093VH98_TALMA</name>
<evidence type="ECO:0000256" key="1">
    <source>
        <dbReference type="SAM" id="MobiDB-lite"/>
    </source>
</evidence>
<sequence>MSDSSSPPPPRRHWNGPVGARHEHQNDSESSTGSTGSRRSSGSGKTLFETLNSQKRGSVSTPVQEQRNKSYAEMSPEKGFFAKWWYGYTTGSK</sequence>
<dbReference type="EMBL" id="JPOX01000020">
    <property type="protein sequence ID" value="KFX46076.1"/>
    <property type="molecule type" value="Genomic_DNA"/>
</dbReference>
<protein>
    <submittedName>
        <fullName evidence="2">Uncharacterized protein</fullName>
    </submittedName>
</protein>
<organism evidence="2">
    <name type="scientific">Talaromyces marneffei PM1</name>
    <dbReference type="NCBI Taxonomy" id="1077442"/>
    <lineage>
        <taxon>Eukaryota</taxon>
        <taxon>Fungi</taxon>
        <taxon>Dikarya</taxon>
        <taxon>Ascomycota</taxon>
        <taxon>Pezizomycotina</taxon>
        <taxon>Eurotiomycetes</taxon>
        <taxon>Eurotiomycetidae</taxon>
        <taxon>Eurotiales</taxon>
        <taxon>Trichocomaceae</taxon>
        <taxon>Talaromyces</taxon>
        <taxon>Talaromyces sect. Talaromyces</taxon>
    </lineage>
</organism>
<reference key="1">
    <citation type="journal article" date="2014" name="PLoS Genet.">
        <title>Signature Gene Expression Reveals Novel Clues to the Molecular Mechanisms of Dimorphic Transition in Penicillium marneffei.</title>
        <authorList>
            <person name="Yang E."/>
            <person name="Wang G."/>
            <person name="Cai J."/>
            <person name="Woo P.C."/>
            <person name="Lau S.K."/>
            <person name="Yuen K.-Y."/>
            <person name="Chow W.-N."/>
            <person name="Lin X."/>
        </authorList>
    </citation>
    <scope>NUCLEOTIDE SEQUENCE [LARGE SCALE GENOMIC DNA]</scope>
    <source>
        <strain>PM1</strain>
    </source>
</reference>
<evidence type="ECO:0000313" key="2">
    <source>
        <dbReference type="EMBL" id="KFX46076.1"/>
    </source>
</evidence>
<gene>
    <name evidence="2" type="ORF">GQ26_0200670</name>
</gene>
<comment type="caution">
    <text evidence="2">The sequence shown here is derived from an EMBL/GenBank/DDBJ whole genome shotgun (WGS) entry which is preliminary data.</text>
</comment>
<dbReference type="AlphaFoldDB" id="A0A093VH98"/>
<feature type="region of interest" description="Disordered" evidence="1">
    <location>
        <begin position="1"/>
        <end position="74"/>
    </location>
</feature>